<comment type="catalytic activity">
    <reaction evidence="17">
        <text>nitrite + NADP(+) + H2O = nitrate + NADPH + H(+)</text>
        <dbReference type="Rhea" id="RHEA:19061"/>
        <dbReference type="ChEBI" id="CHEBI:15377"/>
        <dbReference type="ChEBI" id="CHEBI:15378"/>
        <dbReference type="ChEBI" id="CHEBI:16301"/>
        <dbReference type="ChEBI" id="CHEBI:17632"/>
        <dbReference type="ChEBI" id="CHEBI:57783"/>
        <dbReference type="ChEBI" id="CHEBI:58349"/>
        <dbReference type="EC" id="1.7.1.3"/>
    </reaction>
</comment>
<dbReference type="PROSITE" id="PS00559">
    <property type="entry name" value="MOLYBDOPTERIN_EUK"/>
    <property type="match status" value="1"/>
</dbReference>
<dbReference type="Pfam" id="PF00173">
    <property type="entry name" value="Cyt-b5"/>
    <property type="match status" value="1"/>
</dbReference>
<dbReference type="GO" id="GO:0006790">
    <property type="term" value="P:sulfur compound metabolic process"/>
    <property type="evidence" value="ECO:0007669"/>
    <property type="project" value="TreeGrafter"/>
</dbReference>
<evidence type="ECO:0000256" key="7">
    <source>
        <dbReference type="ARBA" id="ARBA00015499"/>
    </source>
</evidence>
<evidence type="ECO:0000256" key="12">
    <source>
        <dbReference type="ARBA" id="ARBA00022827"/>
    </source>
</evidence>
<dbReference type="SUPFAM" id="SSF81296">
    <property type="entry name" value="E set domains"/>
    <property type="match status" value="1"/>
</dbReference>
<evidence type="ECO:0000256" key="3">
    <source>
        <dbReference type="ARBA" id="ARBA00003838"/>
    </source>
</evidence>
<evidence type="ECO:0000313" key="23">
    <source>
        <dbReference type="Proteomes" id="UP000298030"/>
    </source>
</evidence>
<evidence type="ECO:0000256" key="17">
    <source>
        <dbReference type="ARBA" id="ARBA00049155"/>
    </source>
</evidence>
<dbReference type="GO" id="GO:0050464">
    <property type="term" value="F:nitrate reductase (NADPH) activity"/>
    <property type="evidence" value="ECO:0007669"/>
    <property type="project" value="UniProtKB-EC"/>
</dbReference>
<dbReference type="Gene3D" id="3.90.420.10">
    <property type="entry name" value="Oxidoreductase, molybdopterin-binding domain"/>
    <property type="match status" value="1"/>
</dbReference>
<protein>
    <recommendedName>
        <fullName evidence="7">Nitrate reductase [NADPH]</fullName>
        <ecNumber evidence="6">1.7.1.3</ecNumber>
    </recommendedName>
</protein>
<dbReference type="InterPro" id="IPR008333">
    <property type="entry name" value="Cbr1-like_FAD-bd_dom"/>
</dbReference>
<dbReference type="GO" id="GO:0006809">
    <property type="term" value="P:nitric oxide biosynthetic process"/>
    <property type="evidence" value="ECO:0007669"/>
    <property type="project" value="InterPro"/>
</dbReference>
<dbReference type="InterPro" id="IPR012137">
    <property type="entry name" value="Nitr_rd_NADH"/>
</dbReference>
<evidence type="ECO:0000256" key="14">
    <source>
        <dbReference type="ARBA" id="ARBA00023004"/>
    </source>
</evidence>
<dbReference type="SMART" id="SM01117">
    <property type="entry name" value="Cyt-b5"/>
    <property type="match status" value="1"/>
</dbReference>
<dbReference type="SUPFAM" id="SSF55856">
    <property type="entry name" value="Cytochrome b5-like heme/steroid binding domain"/>
    <property type="match status" value="1"/>
</dbReference>
<comment type="cofactor">
    <cofactor evidence="1">
        <name>heme</name>
        <dbReference type="ChEBI" id="CHEBI:30413"/>
    </cofactor>
</comment>
<feature type="region of interest" description="Disordered" evidence="19">
    <location>
        <begin position="524"/>
        <end position="568"/>
    </location>
</feature>
<evidence type="ECO:0000256" key="4">
    <source>
        <dbReference type="ARBA" id="ARBA00006253"/>
    </source>
</evidence>
<dbReference type="InterPro" id="IPR018506">
    <property type="entry name" value="Cyt_B5_heme-BS"/>
</dbReference>
<dbReference type="PANTHER" id="PTHR19372">
    <property type="entry name" value="SULFITE REDUCTASE"/>
    <property type="match status" value="1"/>
</dbReference>
<dbReference type="GO" id="GO:0030151">
    <property type="term" value="F:molybdenum ion binding"/>
    <property type="evidence" value="ECO:0007669"/>
    <property type="project" value="InterPro"/>
</dbReference>
<dbReference type="OrthoDB" id="432685at2759"/>
<feature type="compositionally biased region" description="Low complexity" evidence="19">
    <location>
        <begin position="43"/>
        <end position="68"/>
    </location>
</feature>
<evidence type="ECO:0000259" key="20">
    <source>
        <dbReference type="PROSITE" id="PS50255"/>
    </source>
</evidence>
<dbReference type="InterPro" id="IPR036400">
    <property type="entry name" value="Cyt_B5-like_heme/steroid_sf"/>
</dbReference>
<evidence type="ECO:0000256" key="19">
    <source>
        <dbReference type="SAM" id="MobiDB-lite"/>
    </source>
</evidence>
<dbReference type="SUPFAM" id="SSF56524">
    <property type="entry name" value="Oxidoreductase molybdopterin-binding domain"/>
    <property type="match status" value="1"/>
</dbReference>
<dbReference type="Gene3D" id="2.40.30.10">
    <property type="entry name" value="Translation factors"/>
    <property type="match status" value="1"/>
</dbReference>
<dbReference type="Gene3D" id="3.40.50.80">
    <property type="entry name" value="Nucleotide-binding domain of ferredoxin-NADP reductase (FNR) module"/>
    <property type="match status" value="1"/>
</dbReference>
<keyword evidence="12" id="KW-0274">FAD</keyword>
<evidence type="ECO:0000256" key="16">
    <source>
        <dbReference type="ARBA" id="ARBA00023157"/>
    </source>
</evidence>
<dbReference type="PROSITE" id="PS51384">
    <property type="entry name" value="FAD_FR"/>
    <property type="match status" value="1"/>
</dbReference>
<keyword evidence="14" id="KW-0408">Iron</keyword>
<evidence type="ECO:0000256" key="1">
    <source>
        <dbReference type="ARBA" id="ARBA00001971"/>
    </source>
</evidence>
<dbReference type="STRING" id="71717.A0A4Y7T563"/>
<comment type="similarity">
    <text evidence="4">Belongs to the nitrate reductase family.</text>
</comment>
<dbReference type="InterPro" id="IPR005066">
    <property type="entry name" value="MoCF_OxRdtse_dimer"/>
</dbReference>
<feature type="compositionally biased region" description="Basic and acidic residues" evidence="19">
    <location>
        <begin position="538"/>
        <end position="547"/>
    </location>
</feature>
<gene>
    <name evidence="22" type="ORF">FA13DRAFT_1815762</name>
</gene>
<dbReference type="Pfam" id="PF03404">
    <property type="entry name" value="Mo-co_dimer"/>
    <property type="match status" value="1"/>
</dbReference>
<feature type="domain" description="FAD-binding FR-type" evidence="21">
    <location>
        <begin position="675"/>
        <end position="795"/>
    </location>
</feature>
<dbReference type="Pfam" id="PF00175">
    <property type="entry name" value="NAD_binding_1"/>
    <property type="match status" value="1"/>
</dbReference>
<dbReference type="InterPro" id="IPR014756">
    <property type="entry name" value="Ig_E-set"/>
</dbReference>
<dbReference type="CDD" id="cd06183">
    <property type="entry name" value="cyt_b5_reduct_like"/>
    <property type="match status" value="1"/>
</dbReference>
<dbReference type="Gene3D" id="2.60.40.650">
    <property type="match status" value="1"/>
</dbReference>
<dbReference type="GO" id="GO:0020037">
    <property type="term" value="F:heme binding"/>
    <property type="evidence" value="ECO:0007669"/>
    <property type="project" value="InterPro"/>
</dbReference>
<comment type="caution">
    <text evidence="22">The sequence shown here is derived from an EMBL/GenBank/DDBJ whole genome shotgun (WGS) entry which is preliminary data.</text>
</comment>
<keyword evidence="11 18" id="KW-0479">Metal-binding</keyword>
<evidence type="ECO:0000256" key="10">
    <source>
        <dbReference type="ARBA" id="ARBA00022630"/>
    </source>
</evidence>
<evidence type="ECO:0000256" key="8">
    <source>
        <dbReference type="ARBA" id="ARBA00022505"/>
    </source>
</evidence>
<comment type="cofactor">
    <cofactor evidence="2">
        <name>FAD</name>
        <dbReference type="ChEBI" id="CHEBI:57692"/>
    </cofactor>
</comment>
<dbReference type="InterPro" id="IPR001199">
    <property type="entry name" value="Cyt_B5-like_heme/steroid-bd"/>
</dbReference>
<dbReference type="InterPro" id="IPR000572">
    <property type="entry name" value="OxRdtase_Mopterin-bd_dom"/>
</dbReference>
<keyword evidence="23" id="KW-1185">Reference proteome</keyword>
<feature type="domain" description="Cytochrome b5 heme-binding" evidence="20">
    <location>
        <begin position="579"/>
        <end position="654"/>
    </location>
</feature>
<evidence type="ECO:0000259" key="21">
    <source>
        <dbReference type="PROSITE" id="PS51384"/>
    </source>
</evidence>
<feature type="region of interest" description="Disordered" evidence="19">
    <location>
        <begin position="15"/>
        <end position="70"/>
    </location>
</feature>
<keyword evidence="10" id="KW-0285">Flavoprotein</keyword>
<evidence type="ECO:0000256" key="11">
    <source>
        <dbReference type="ARBA" id="ARBA00022723"/>
    </source>
</evidence>
<comment type="cofactor">
    <cofactor evidence="18">
        <name>Mo-molybdopterin</name>
        <dbReference type="ChEBI" id="CHEBI:71302"/>
    </cofactor>
    <text evidence="18">Binds 1 Mo-molybdopterin (Mo-MPT) cofactor per subunit.</text>
</comment>
<dbReference type="GO" id="GO:0008482">
    <property type="term" value="F:sulfite oxidase activity"/>
    <property type="evidence" value="ECO:0007669"/>
    <property type="project" value="TreeGrafter"/>
</dbReference>
<keyword evidence="9" id="KW-0349">Heme</keyword>
<proteinExistence type="inferred from homology"/>
<dbReference type="InterPro" id="IPR022407">
    <property type="entry name" value="OxRdtase_Mopterin_BS"/>
</dbReference>
<dbReference type="PIRSF" id="PIRSF000233">
    <property type="entry name" value="Nitr_rd_NADH"/>
    <property type="match status" value="1"/>
</dbReference>
<dbReference type="InterPro" id="IPR008335">
    <property type="entry name" value="Mopterin_OxRdtase_euk"/>
</dbReference>
<dbReference type="InterPro" id="IPR017927">
    <property type="entry name" value="FAD-bd_FR_type"/>
</dbReference>
<evidence type="ECO:0000256" key="13">
    <source>
        <dbReference type="ARBA" id="ARBA00023002"/>
    </source>
</evidence>
<sequence>MPPSHWIESLKSDFRISKKKQGNRDHPVKVTVVEVGKGHSAEESSSTIDSAPSSSSPLSSSASEGSSPKVQLSEPFYPVSLLLQNDETQVAVASLPGNLGVPSVPKDEPPTTIDPQDAGGPDGWVPRDPRMVRLTGKHPFNAEAKLNDLFNQGFFTSTNLFFVRNHGAVPKVDLDMAKHWKVEFTGLCNNTSFSLEDLRTKFEVVTIPITLVCAGNRRKEQNVVQKSLGFSWGAGGVSTALFTGVRLCDVLKYVQPERGAKHVVFEGADQLPNGPYGTSQLLSWASEPNKGMMLAWAMNGKPLEPDHGFPIRLVVPSQIGGRSVKWLKKIELSAIESQHHLHFHDNKVLPMPVGPDQARVEKSWWYDPRYLIRDLNVNSAIACPDHDEILDAPPSNTYTLRGYAYSGGGRRITRVEISLDEGSTWRLAEIEYPEDKFREVAYDDTIYGKVDLTASDLCFCWSFWSFPVLVEELSKAAAITVRAMDEGLALQPRDMYWNATGMMNNWWFRVAVHHLEGDKMRFEHPTMAGTQPGGWMQRIKDEGRDPTQPRFGDPAPAAPLKDASAEKASDVVMTKPGVNRKITKAELAEHTGPENPWFVVQGEVYDATTYLNEHPGGPQSITLVAGDDATEDFMAIHSADAKRKLAEYHIGTLEGSLMEETKDAPVDDTIFLNPKQWKKSKLVSVNDVSKDSKVFRFALDKDEQALGLPTGQHVYVRLKRKTVSSGKKAADGEMVQRAYTPLSREMDKGHIDMLVKIYYPSNVFPTGGKMTVGFSELEVGDMVELKGPIGHFTWVGNGSALLHGKKRTLRQVGMICAGSGITPILQVLRGIFEDPSDTTTEAWVLDINRYADDILCREELDTLAARNPSRLHLRYSLTGQPIPPDWEHSVGRMDLEMIKTYLPKASEEGIVCICGPPPMEQSGKESLTSLGWNPQEQVVIF</sequence>
<accession>A0A4Y7T563</accession>
<dbReference type="InterPro" id="IPR001433">
    <property type="entry name" value="OxRdtase_FAD/NAD-bd"/>
</dbReference>
<dbReference type="SUPFAM" id="SSF63380">
    <property type="entry name" value="Riboflavin synthase domain-like"/>
    <property type="match status" value="1"/>
</dbReference>
<dbReference type="PRINTS" id="PR00406">
    <property type="entry name" value="CYTB5RDTASE"/>
</dbReference>
<dbReference type="Pfam" id="PF00970">
    <property type="entry name" value="FAD_binding_6"/>
    <property type="match status" value="1"/>
</dbReference>
<dbReference type="InterPro" id="IPR039261">
    <property type="entry name" value="FNR_nucleotide-bd"/>
</dbReference>
<dbReference type="PRINTS" id="PR00363">
    <property type="entry name" value="CYTOCHROMEB5"/>
</dbReference>
<dbReference type="PRINTS" id="PR00407">
    <property type="entry name" value="EUMOPTERIN"/>
</dbReference>
<evidence type="ECO:0000256" key="15">
    <source>
        <dbReference type="ARBA" id="ARBA00023063"/>
    </source>
</evidence>
<keyword evidence="16" id="KW-1015">Disulfide bond</keyword>
<evidence type="ECO:0000256" key="9">
    <source>
        <dbReference type="ARBA" id="ARBA00022617"/>
    </source>
</evidence>
<evidence type="ECO:0000313" key="22">
    <source>
        <dbReference type="EMBL" id="TEB28699.1"/>
    </source>
</evidence>
<organism evidence="22 23">
    <name type="scientific">Coprinellus micaceus</name>
    <name type="common">Glistening ink-cap mushroom</name>
    <name type="synonym">Coprinus micaceus</name>
    <dbReference type="NCBI Taxonomy" id="71717"/>
    <lineage>
        <taxon>Eukaryota</taxon>
        <taxon>Fungi</taxon>
        <taxon>Dikarya</taxon>
        <taxon>Basidiomycota</taxon>
        <taxon>Agaricomycotina</taxon>
        <taxon>Agaricomycetes</taxon>
        <taxon>Agaricomycetidae</taxon>
        <taxon>Agaricales</taxon>
        <taxon>Agaricineae</taxon>
        <taxon>Psathyrellaceae</taxon>
        <taxon>Coprinellus</taxon>
    </lineage>
</organism>
<dbReference type="AlphaFoldDB" id="A0A4Y7T563"/>
<name>A0A4Y7T563_COPMI</name>
<dbReference type="GO" id="GO:0043546">
    <property type="term" value="F:molybdopterin cofactor binding"/>
    <property type="evidence" value="ECO:0007669"/>
    <property type="project" value="InterPro"/>
</dbReference>
<dbReference type="SUPFAM" id="SSF52343">
    <property type="entry name" value="Ferredoxin reductase-like, C-terminal NADP-linked domain"/>
    <property type="match status" value="1"/>
</dbReference>
<dbReference type="EC" id="1.7.1.3" evidence="6"/>
<keyword evidence="8 18" id="KW-0500">Molybdenum</keyword>
<dbReference type="EMBL" id="QPFP01000031">
    <property type="protein sequence ID" value="TEB28699.1"/>
    <property type="molecule type" value="Genomic_DNA"/>
</dbReference>
<dbReference type="InterPro" id="IPR017938">
    <property type="entry name" value="Riboflavin_synthase-like_b-brl"/>
</dbReference>
<dbReference type="PROSITE" id="PS50255">
    <property type="entry name" value="CYTOCHROME_B5_2"/>
    <property type="match status" value="1"/>
</dbReference>
<evidence type="ECO:0000256" key="2">
    <source>
        <dbReference type="ARBA" id="ARBA00001974"/>
    </source>
</evidence>
<dbReference type="Proteomes" id="UP000298030">
    <property type="component" value="Unassembled WGS sequence"/>
</dbReference>
<dbReference type="InterPro" id="IPR036374">
    <property type="entry name" value="OxRdtase_Mopterin-bd_sf"/>
</dbReference>
<comment type="function">
    <text evidence="3">Nitrate reductase is a key enzyme involved in the first step of nitrate assimilation in plants, fungi and bacteria.</text>
</comment>
<dbReference type="Gene3D" id="3.10.120.10">
    <property type="entry name" value="Cytochrome b5-like heme/steroid binding domain"/>
    <property type="match status" value="1"/>
</dbReference>
<keyword evidence="13" id="KW-0560">Oxidoreductase</keyword>
<feature type="binding site" evidence="18">
    <location>
        <position position="213"/>
    </location>
    <ligand>
        <name>Mo-molybdopterin</name>
        <dbReference type="ChEBI" id="CHEBI:71302"/>
    </ligand>
    <ligandPart>
        <name>Mo</name>
        <dbReference type="ChEBI" id="CHEBI:28685"/>
    </ligandPart>
</feature>
<dbReference type="PANTHER" id="PTHR19372:SF7">
    <property type="entry name" value="SULFITE OXIDASE, MITOCHONDRIAL"/>
    <property type="match status" value="1"/>
</dbReference>
<dbReference type="Pfam" id="PF00174">
    <property type="entry name" value="Oxidored_molyb"/>
    <property type="match status" value="1"/>
</dbReference>
<evidence type="ECO:0000256" key="5">
    <source>
        <dbReference type="ARBA" id="ARBA00011738"/>
    </source>
</evidence>
<comment type="subunit">
    <text evidence="5">Homodimer.</text>
</comment>
<feature type="region of interest" description="Disordered" evidence="19">
    <location>
        <begin position="100"/>
        <end position="124"/>
    </location>
</feature>
<evidence type="ECO:0000256" key="18">
    <source>
        <dbReference type="PIRSR" id="PIRSR000233-1"/>
    </source>
</evidence>
<keyword evidence="15" id="KW-0534">Nitrate assimilation</keyword>
<reference evidence="22 23" key="1">
    <citation type="journal article" date="2019" name="Nat. Ecol. Evol.">
        <title>Megaphylogeny resolves global patterns of mushroom evolution.</title>
        <authorList>
            <person name="Varga T."/>
            <person name="Krizsan K."/>
            <person name="Foldi C."/>
            <person name="Dima B."/>
            <person name="Sanchez-Garcia M."/>
            <person name="Sanchez-Ramirez S."/>
            <person name="Szollosi G.J."/>
            <person name="Szarkandi J.G."/>
            <person name="Papp V."/>
            <person name="Albert L."/>
            <person name="Andreopoulos W."/>
            <person name="Angelini C."/>
            <person name="Antonin V."/>
            <person name="Barry K.W."/>
            <person name="Bougher N.L."/>
            <person name="Buchanan P."/>
            <person name="Buyck B."/>
            <person name="Bense V."/>
            <person name="Catcheside P."/>
            <person name="Chovatia M."/>
            <person name="Cooper J."/>
            <person name="Damon W."/>
            <person name="Desjardin D."/>
            <person name="Finy P."/>
            <person name="Geml J."/>
            <person name="Haridas S."/>
            <person name="Hughes K."/>
            <person name="Justo A."/>
            <person name="Karasinski D."/>
            <person name="Kautmanova I."/>
            <person name="Kiss B."/>
            <person name="Kocsube S."/>
            <person name="Kotiranta H."/>
            <person name="LaButti K.M."/>
            <person name="Lechner B.E."/>
            <person name="Liimatainen K."/>
            <person name="Lipzen A."/>
            <person name="Lukacs Z."/>
            <person name="Mihaltcheva S."/>
            <person name="Morgado L.N."/>
            <person name="Niskanen T."/>
            <person name="Noordeloos M.E."/>
            <person name="Ohm R.A."/>
            <person name="Ortiz-Santana B."/>
            <person name="Ovrebo C."/>
            <person name="Racz N."/>
            <person name="Riley R."/>
            <person name="Savchenko A."/>
            <person name="Shiryaev A."/>
            <person name="Soop K."/>
            <person name="Spirin V."/>
            <person name="Szebenyi C."/>
            <person name="Tomsovsky M."/>
            <person name="Tulloss R.E."/>
            <person name="Uehling J."/>
            <person name="Grigoriev I.V."/>
            <person name="Vagvolgyi C."/>
            <person name="Papp T."/>
            <person name="Martin F.M."/>
            <person name="Miettinen O."/>
            <person name="Hibbett D.S."/>
            <person name="Nagy L.G."/>
        </authorList>
    </citation>
    <scope>NUCLEOTIDE SEQUENCE [LARGE SCALE GENOMIC DNA]</scope>
    <source>
        <strain evidence="22 23">FP101781</strain>
    </source>
</reference>
<dbReference type="PROSITE" id="PS00191">
    <property type="entry name" value="CYTOCHROME_B5_1"/>
    <property type="match status" value="1"/>
</dbReference>
<evidence type="ECO:0000256" key="6">
    <source>
        <dbReference type="ARBA" id="ARBA00012673"/>
    </source>
</evidence>
<dbReference type="GO" id="GO:0042128">
    <property type="term" value="P:nitrate assimilation"/>
    <property type="evidence" value="ECO:0007669"/>
    <property type="project" value="UniProtKB-KW"/>
</dbReference>
<feature type="compositionally biased region" description="Basic and acidic residues" evidence="19">
    <location>
        <begin position="15"/>
        <end position="28"/>
    </location>
</feature>